<organism evidence="2 3">
    <name type="scientific">Cedecea neteri</name>
    <dbReference type="NCBI Taxonomy" id="158822"/>
    <lineage>
        <taxon>Bacteria</taxon>
        <taxon>Pseudomonadati</taxon>
        <taxon>Pseudomonadota</taxon>
        <taxon>Gammaproteobacteria</taxon>
        <taxon>Enterobacterales</taxon>
        <taxon>Enterobacteriaceae</taxon>
        <taxon>Cedecea</taxon>
    </lineage>
</organism>
<feature type="transmembrane region" description="Helical" evidence="1">
    <location>
        <begin position="53"/>
        <end position="74"/>
    </location>
</feature>
<proteinExistence type="predicted"/>
<evidence type="ECO:0000313" key="2">
    <source>
        <dbReference type="EMBL" id="SQA98453.1"/>
    </source>
</evidence>
<feature type="transmembrane region" description="Helical" evidence="1">
    <location>
        <begin position="6"/>
        <end position="24"/>
    </location>
</feature>
<keyword evidence="1" id="KW-0472">Membrane</keyword>
<name>A0A2X2TCW7_9ENTR</name>
<keyword evidence="1" id="KW-0812">Transmembrane</keyword>
<reference evidence="2 3" key="1">
    <citation type="submission" date="2018-06" db="EMBL/GenBank/DDBJ databases">
        <authorList>
            <consortium name="Pathogen Informatics"/>
            <person name="Doyle S."/>
        </authorList>
    </citation>
    <scope>NUCLEOTIDE SEQUENCE [LARGE SCALE GENOMIC DNA]</scope>
    <source>
        <strain evidence="2 3">NCTC12120</strain>
    </source>
</reference>
<dbReference type="Proteomes" id="UP000251197">
    <property type="component" value="Unassembled WGS sequence"/>
</dbReference>
<evidence type="ECO:0000256" key="1">
    <source>
        <dbReference type="SAM" id="Phobius"/>
    </source>
</evidence>
<accession>A0A2X2TCW7</accession>
<gene>
    <name evidence="2" type="ORF">NCTC12120_02340</name>
</gene>
<protein>
    <submittedName>
        <fullName evidence="2">Transporter, divalent anion:Na+ symporter (DASS) family</fullName>
    </submittedName>
</protein>
<sequence>MSLWMSDPFFLPGIIILITIVLWATSALPEYLTALLFFAAAMVAKIAPAEVIFSGFASSAFWLVFSGFVLGIAIRKNRSGRSGCAGAFRPADGLLDPHGSSVVLLSYALAFVMPSKYGAYCPADADCCGDGEKSVRRRRHSSLVRSGAGRGVWHFPALGHDFTR</sequence>
<dbReference type="EMBL" id="UAVU01000003">
    <property type="protein sequence ID" value="SQA98453.1"/>
    <property type="molecule type" value="Genomic_DNA"/>
</dbReference>
<evidence type="ECO:0000313" key="3">
    <source>
        <dbReference type="Proteomes" id="UP000251197"/>
    </source>
</evidence>
<keyword evidence="1" id="KW-1133">Transmembrane helix</keyword>
<dbReference type="AlphaFoldDB" id="A0A2X2TCW7"/>